<keyword evidence="2 5" id="KW-0812">Transmembrane</keyword>
<name>A0A1I7YU12_9BILA</name>
<dbReference type="GO" id="GO:0022857">
    <property type="term" value="F:transmembrane transporter activity"/>
    <property type="evidence" value="ECO:0007669"/>
    <property type="project" value="InterPro"/>
</dbReference>
<evidence type="ECO:0000313" key="7">
    <source>
        <dbReference type="WBParaSite" id="L893_g19500.t1"/>
    </source>
</evidence>
<keyword evidence="4 5" id="KW-0472">Membrane</keyword>
<evidence type="ECO:0000256" key="4">
    <source>
        <dbReference type="ARBA" id="ARBA00023136"/>
    </source>
</evidence>
<feature type="transmembrane region" description="Helical" evidence="5">
    <location>
        <begin position="128"/>
        <end position="151"/>
    </location>
</feature>
<evidence type="ECO:0000313" key="6">
    <source>
        <dbReference type="Proteomes" id="UP000095287"/>
    </source>
</evidence>
<dbReference type="Pfam" id="PF00854">
    <property type="entry name" value="PTR2"/>
    <property type="match status" value="1"/>
</dbReference>
<reference evidence="7" key="1">
    <citation type="submission" date="2016-11" db="UniProtKB">
        <authorList>
            <consortium name="WormBaseParasite"/>
        </authorList>
    </citation>
    <scope>IDENTIFICATION</scope>
</reference>
<dbReference type="Gene3D" id="1.20.1250.20">
    <property type="entry name" value="MFS general substrate transporter like domains"/>
    <property type="match status" value="1"/>
</dbReference>
<dbReference type="InterPro" id="IPR036259">
    <property type="entry name" value="MFS_trans_sf"/>
</dbReference>
<dbReference type="GO" id="GO:0016020">
    <property type="term" value="C:membrane"/>
    <property type="evidence" value="ECO:0007669"/>
    <property type="project" value="UniProtKB-SubCell"/>
</dbReference>
<evidence type="ECO:0000256" key="2">
    <source>
        <dbReference type="ARBA" id="ARBA00022692"/>
    </source>
</evidence>
<proteinExistence type="predicted"/>
<protein>
    <submittedName>
        <fullName evidence="7">MFS domain-containing protein</fullName>
    </submittedName>
</protein>
<sequence length="177" mass="18936">MDSSDCLTILGNDGAESKIGIRERLGGVYGILLFAAGNGSLEMELVELVPPATISVLWQMPQFTVMALGECVVGHTALQFAYSQASASMKSAITCIYLFTALLGNVINVGILSIKMAESSLSHMIKSLIYTILLFLDFAVFVWVASGYIYVDVQETPEEVELLGGEETTGSPSVNQA</sequence>
<evidence type="ECO:0000256" key="1">
    <source>
        <dbReference type="ARBA" id="ARBA00004141"/>
    </source>
</evidence>
<comment type="subcellular location">
    <subcellularLocation>
        <location evidence="1">Membrane</location>
        <topology evidence="1">Multi-pass membrane protein</topology>
    </subcellularLocation>
</comment>
<accession>A0A1I7YU12</accession>
<organism evidence="6 7">
    <name type="scientific">Steinernema glaseri</name>
    <dbReference type="NCBI Taxonomy" id="37863"/>
    <lineage>
        <taxon>Eukaryota</taxon>
        <taxon>Metazoa</taxon>
        <taxon>Ecdysozoa</taxon>
        <taxon>Nematoda</taxon>
        <taxon>Chromadorea</taxon>
        <taxon>Rhabditida</taxon>
        <taxon>Tylenchina</taxon>
        <taxon>Panagrolaimomorpha</taxon>
        <taxon>Strongyloidoidea</taxon>
        <taxon>Steinernematidae</taxon>
        <taxon>Steinernema</taxon>
    </lineage>
</organism>
<dbReference type="InterPro" id="IPR000109">
    <property type="entry name" value="POT_fam"/>
</dbReference>
<dbReference type="AlphaFoldDB" id="A0A1I7YU12"/>
<evidence type="ECO:0000256" key="5">
    <source>
        <dbReference type="SAM" id="Phobius"/>
    </source>
</evidence>
<dbReference type="Proteomes" id="UP000095287">
    <property type="component" value="Unplaced"/>
</dbReference>
<keyword evidence="3 5" id="KW-1133">Transmembrane helix</keyword>
<dbReference type="WBParaSite" id="L893_g19500.t1">
    <property type="protein sequence ID" value="L893_g19500.t1"/>
    <property type="gene ID" value="L893_g19500"/>
</dbReference>
<evidence type="ECO:0000256" key="3">
    <source>
        <dbReference type="ARBA" id="ARBA00022989"/>
    </source>
</evidence>
<keyword evidence="6" id="KW-1185">Reference proteome</keyword>
<feature type="transmembrane region" description="Helical" evidence="5">
    <location>
        <begin position="96"/>
        <end position="116"/>
    </location>
</feature>